<dbReference type="SUPFAM" id="SSF103473">
    <property type="entry name" value="MFS general substrate transporter"/>
    <property type="match status" value="2"/>
</dbReference>
<evidence type="ECO:0000256" key="7">
    <source>
        <dbReference type="ARBA" id="ARBA00023136"/>
    </source>
</evidence>
<evidence type="ECO:0000256" key="3">
    <source>
        <dbReference type="ARBA" id="ARBA00022448"/>
    </source>
</evidence>
<sequence length="588" mass="64251">MSQPTDFENVECWETSQESHEHDVQPANKQIGVLAAEAGRSVADWTLWVGILGIALVAYLAGLDNNTMWAWQTYATTSFHDYPAYTAISIVQAVLIAVGKFPIAKLADVFGRAQAYALSVLLWVLGFVIIAVAQTTRDVAGGTVLYALGNTGVQIMQQIVLADYISTKWRGVSIGLVSLPYVINFWAASQITTKITAVNWRWGPGFFSICAPVAAFSIILALAINQRRAKAKGLIPIHPYRTMPLLSAIYAFLVDIDALGLFLICGGFLLFLLPLNLAKLQADGWSTGWIIAMLVIGGLMLIAFCVWEYFAPKPILNRRWRLNKDVHFATAIGFFDFFSFYTSWVPAYYWSMIVMGYNNTGATYFSNCQSLALTVFGIAAGFISLGTKNYKWVMISGACIRMLGIGLMIKYRSAGSSNVQAVFPQVLQGMGGGFLGITLQVAAQVSVRHQDVATVTAYFLLLTEIGGACGNAVIGAIQTNVLPGYYEKYLPMLTPTERAAIFSSPFSAVLKYPIGTPERTGIINAYNDYVHILLIIAIVLSVPPIILGLVINNRKLNDKQNCVSNELAGMRRLSVDSAQPSEDSIDKN</sequence>
<feature type="transmembrane region" description="Helical" evidence="8">
    <location>
        <begin position="205"/>
        <end position="224"/>
    </location>
</feature>
<comment type="subcellular location">
    <subcellularLocation>
        <location evidence="1">Membrane</location>
        <topology evidence="1">Multi-pass membrane protein</topology>
    </subcellularLocation>
</comment>
<dbReference type="Gene3D" id="1.20.1250.20">
    <property type="entry name" value="MFS general substrate transporter like domains"/>
    <property type="match status" value="2"/>
</dbReference>
<feature type="transmembrane region" description="Helical" evidence="8">
    <location>
        <begin position="392"/>
        <end position="409"/>
    </location>
</feature>
<feature type="transmembrane region" description="Helical" evidence="8">
    <location>
        <begin position="421"/>
        <end position="443"/>
    </location>
</feature>
<dbReference type="FunFam" id="1.20.1250.20:FF:000197">
    <property type="entry name" value="Siderophore iron transporter 1"/>
    <property type="match status" value="1"/>
</dbReference>
<feature type="transmembrane region" description="Helical" evidence="8">
    <location>
        <begin position="245"/>
        <end position="273"/>
    </location>
</feature>
<feature type="transmembrane region" description="Helical" evidence="8">
    <location>
        <begin position="455"/>
        <end position="477"/>
    </location>
</feature>
<evidence type="ECO:0000256" key="6">
    <source>
        <dbReference type="ARBA" id="ARBA00023065"/>
    </source>
</evidence>
<feature type="transmembrane region" description="Helical" evidence="8">
    <location>
        <begin position="529"/>
        <end position="551"/>
    </location>
</feature>
<keyword evidence="4 8" id="KW-0812">Transmembrane</keyword>
<evidence type="ECO:0000256" key="4">
    <source>
        <dbReference type="ARBA" id="ARBA00022692"/>
    </source>
</evidence>
<evidence type="ECO:0000313" key="10">
    <source>
        <dbReference type="EMBL" id="CDU22315.1"/>
    </source>
</evidence>
<dbReference type="InterPro" id="IPR011701">
    <property type="entry name" value="MFS"/>
</dbReference>
<dbReference type="EMBL" id="LK056655">
    <property type="protein sequence ID" value="CDU22315.1"/>
    <property type="molecule type" value="Genomic_DNA"/>
</dbReference>
<feature type="domain" description="Major facilitator superfamily (MFS) profile" evidence="9">
    <location>
        <begin position="50"/>
        <end position="555"/>
    </location>
</feature>
<keyword evidence="7 8" id="KW-0472">Membrane</keyword>
<dbReference type="PROSITE" id="PS50850">
    <property type="entry name" value="MFS"/>
    <property type="match status" value="1"/>
</dbReference>
<comment type="similarity">
    <text evidence="2">Belongs to the major facilitator superfamily.</text>
</comment>
<dbReference type="Pfam" id="PF07690">
    <property type="entry name" value="MFS_1"/>
    <property type="match status" value="1"/>
</dbReference>
<dbReference type="GO" id="GO:0006811">
    <property type="term" value="P:monoatomic ion transport"/>
    <property type="evidence" value="ECO:0007669"/>
    <property type="project" value="UniProtKB-KW"/>
</dbReference>
<dbReference type="PANTHER" id="PTHR23501:SF87">
    <property type="entry name" value="SIDEROPHORE IRON TRANSPORTER 2"/>
    <property type="match status" value="1"/>
</dbReference>
<dbReference type="AlphaFoldDB" id="A0A127Z8K4"/>
<evidence type="ECO:0000256" key="1">
    <source>
        <dbReference type="ARBA" id="ARBA00004141"/>
    </source>
</evidence>
<feature type="transmembrane region" description="Helical" evidence="8">
    <location>
        <begin position="145"/>
        <end position="165"/>
    </location>
</feature>
<name>A0A127Z8K4_9BASI</name>
<evidence type="ECO:0000256" key="5">
    <source>
        <dbReference type="ARBA" id="ARBA00022989"/>
    </source>
</evidence>
<keyword evidence="6" id="KW-0406">Ion transport</keyword>
<feature type="transmembrane region" description="Helical" evidence="8">
    <location>
        <begin position="115"/>
        <end position="133"/>
    </location>
</feature>
<accession>A0A127Z8K4</accession>
<dbReference type="PANTHER" id="PTHR23501">
    <property type="entry name" value="MAJOR FACILITATOR SUPERFAMILY"/>
    <property type="match status" value="1"/>
</dbReference>
<gene>
    <name evidence="10" type="ORF">SPSC_00945</name>
</gene>
<feature type="transmembrane region" description="Helical" evidence="8">
    <location>
        <begin position="172"/>
        <end position="193"/>
    </location>
</feature>
<dbReference type="InterPro" id="IPR036259">
    <property type="entry name" value="MFS_trans_sf"/>
</dbReference>
<evidence type="ECO:0000256" key="8">
    <source>
        <dbReference type="SAM" id="Phobius"/>
    </source>
</evidence>
<dbReference type="OrthoDB" id="2241241at2759"/>
<feature type="transmembrane region" description="Helical" evidence="8">
    <location>
        <begin position="285"/>
        <end position="307"/>
    </location>
</feature>
<feature type="transmembrane region" description="Helical" evidence="8">
    <location>
        <begin position="362"/>
        <end position="385"/>
    </location>
</feature>
<organism evidence="10">
    <name type="scientific">Sporisorium scitamineum</name>
    <dbReference type="NCBI Taxonomy" id="49012"/>
    <lineage>
        <taxon>Eukaryota</taxon>
        <taxon>Fungi</taxon>
        <taxon>Dikarya</taxon>
        <taxon>Basidiomycota</taxon>
        <taxon>Ustilaginomycotina</taxon>
        <taxon>Ustilaginomycetes</taxon>
        <taxon>Ustilaginales</taxon>
        <taxon>Ustilaginaceae</taxon>
        <taxon>Sporisorium</taxon>
    </lineage>
</organism>
<dbReference type="InterPro" id="IPR020846">
    <property type="entry name" value="MFS_dom"/>
</dbReference>
<keyword evidence="3" id="KW-0813">Transport</keyword>
<proteinExistence type="inferred from homology"/>
<keyword evidence="5 8" id="KW-1133">Transmembrane helix</keyword>
<evidence type="ECO:0000256" key="2">
    <source>
        <dbReference type="ARBA" id="ARBA00008335"/>
    </source>
</evidence>
<reference evidence="10" key="1">
    <citation type="submission" date="2014-06" db="EMBL/GenBank/DDBJ databases">
        <authorList>
            <person name="Ju J."/>
            <person name="Zhang J."/>
        </authorList>
    </citation>
    <scope>NUCLEOTIDE SEQUENCE</scope>
    <source>
        <strain evidence="10">SscI8</strain>
    </source>
</reference>
<protein>
    <submittedName>
        <fullName evidence="10">Probable siderophore iron transporter mirC</fullName>
    </submittedName>
</protein>
<dbReference type="GO" id="GO:0005886">
    <property type="term" value="C:plasma membrane"/>
    <property type="evidence" value="ECO:0007669"/>
    <property type="project" value="TreeGrafter"/>
</dbReference>
<feature type="transmembrane region" description="Helical" evidence="8">
    <location>
        <begin position="328"/>
        <end position="350"/>
    </location>
</feature>
<dbReference type="GO" id="GO:0022857">
    <property type="term" value="F:transmembrane transporter activity"/>
    <property type="evidence" value="ECO:0007669"/>
    <property type="project" value="InterPro"/>
</dbReference>
<evidence type="ECO:0000259" key="9">
    <source>
        <dbReference type="PROSITE" id="PS50850"/>
    </source>
</evidence>
<feature type="transmembrane region" description="Helical" evidence="8">
    <location>
        <begin position="82"/>
        <end position="103"/>
    </location>
</feature>
<feature type="transmembrane region" description="Helical" evidence="8">
    <location>
        <begin position="45"/>
        <end position="62"/>
    </location>
</feature>